<protein>
    <recommendedName>
        <fullName evidence="4">Tyrosine-protein kinase CpsD</fullName>
        <ecNumber evidence="3">2.7.10.2</ecNumber>
    </recommendedName>
</protein>
<evidence type="ECO:0000256" key="1">
    <source>
        <dbReference type="ARBA" id="ARBA00005132"/>
    </source>
</evidence>
<dbReference type="Pfam" id="PF13614">
    <property type="entry name" value="AAA_31"/>
    <property type="match status" value="1"/>
</dbReference>
<evidence type="ECO:0000256" key="4">
    <source>
        <dbReference type="ARBA" id="ARBA00019200"/>
    </source>
</evidence>
<evidence type="ECO:0000256" key="11">
    <source>
        <dbReference type="ARBA" id="ARBA00023169"/>
    </source>
</evidence>
<evidence type="ECO:0000256" key="12">
    <source>
        <dbReference type="ARBA" id="ARBA00024964"/>
    </source>
</evidence>
<dbReference type="GO" id="GO:0042802">
    <property type="term" value="F:identical protein binding"/>
    <property type="evidence" value="ECO:0007669"/>
    <property type="project" value="UniProtKB-ARBA"/>
</dbReference>
<reference evidence="15" key="1">
    <citation type="submission" date="2022-12" db="EMBL/GenBank/DDBJ databases">
        <title>Description and comparative metabolic analysis of Aerococcus sp. nov., isolated from the feces of a pig.</title>
        <authorList>
            <person name="Chang Y.-H."/>
        </authorList>
    </citation>
    <scope>NUCLEOTIDE SEQUENCE</scope>
    <source>
        <strain evidence="15">YH-aer222</strain>
    </source>
</reference>
<dbReference type="InterPro" id="IPR025669">
    <property type="entry name" value="AAA_dom"/>
</dbReference>
<dbReference type="GO" id="GO:0005886">
    <property type="term" value="C:plasma membrane"/>
    <property type="evidence" value="ECO:0007669"/>
    <property type="project" value="UniProtKB-ARBA"/>
</dbReference>
<name>A0A9X3FN16_9LACT</name>
<keyword evidence="8" id="KW-0067">ATP-binding</keyword>
<dbReference type="GO" id="GO:0000271">
    <property type="term" value="P:polysaccharide biosynthetic process"/>
    <property type="evidence" value="ECO:0007669"/>
    <property type="project" value="UniProtKB-KW"/>
</dbReference>
<comment type="function">
    <text evidence="12">Involved in the regulation of capsular polysaccharide biosynthesis. Autophosphorylation of CpsD attenuates its activity and reduces the level of encapsulation. May be part of a complex that directs the coordinated polymerization and export to the cell surface of the capsular polysaccharide.</text>
</comment>
<feature type="domain" description="AAA" evidence="14">
    <location>
        <begin position="67"/>
        <end position="197"/>
    </location>
</feature>
<dbReference type="AlphaFoldDB" id="A0A9X3FN16"/>
<dbReference type="FunFam" id="3.40.50.300:FF:000527">
    <property type="entry name" value="Tyrosine-protein kinase etk"/>
    <property type="match status" value="1"/>
</dbReference>
<evidence type="ECO:0000313" key="16">
    <source>
        <dbReference type="Proteomes" id="UP001146670"/>
    </source>
</evidence>
<dbReference type="GO" id="GO:0004715">
    <property type="term" value="F:non-membrane spanning protein tyrosine kinase activity"/>
    <property type="evidence" value="ECO:0007669"/>
    <property type="project" value="UniProtKB-EC"/>
</dbReference>
<proteinExistence type="inferred from homology"/>
<dbReference type="PANTHER" id="PTHR32309">
    <property type="entry name" value="TYROSINE-PROTEIN KINASE"/>
    <property type="match status" value="1"/>
</dbReference>
<dbReference type="InterPro" id="IPR027417">
    <property type="entry name" value="P-loop_NTPase"/>
</dbReference>
<evidence type="ECO:0000256" key="13">
    <source>
        <dbReference type="ARBA" id="ARBA00051245"/>
    </source>
</evidence>
<dbReference type="GO" id="GO:0005524">
    <property type="term" value="F:ATP binding"/>
    <property type="evidence" value="ECO:0007669"/>
    <property type="project" value="UniProtKB-KW"/>
</dbReference>
<comment type="similarity">
    <text evidence="2">Belongs to the CpsD/CapB family.</text>
</comment>
<dbReference type="EC" id="2.7.10.2" evidence="3"/>
<evidence type="ECO:0000256" key="10">
    <source>
        <dbReference type="ARBA" id="ARBA00023137"/>
    </source>
</evidence>
<dbReference type="RefSeq" id="WP_268751883.1">
    <property type="nucleotide sequence ID" value="NZ_JAPRFQ010000001.1"/>
</dbReference>
<organism evidence="15 16">
    <name type="scientific">Aerococcus kribbianus</name>
    <dbReference type="NCBI Taxonomy" id="2999064"/>
    <lineage>
        <taxon>Bacteria</taxon>
        <taxon>Bacillati</taxon>
        <taxon>Bacillota</taxon>
        <taxon>Bacilli</taxon>
        <taxon>Lactobacillales</taxon>
        <taxon>Aerococcaceae</taxon>
        <taxon>Aerococcus</taxon>
    </lineage>
</organism>
<dbReference type="Proteomes" id="UP001146670">
    <property type="component" value="Unassembled WGS sequence"/>
</dbReference>
<dbReference type="SUPFAM" id="SSF52540">
    <property type="entry name" value="P-loop containing nucleoside triphosphate hydrolases"/>
    <property type="match status" value="1"/>
</dbReference>
<evidence type="ECO:0000256" key="2">
    <source>
        <dbReference type="ARBA" id="ARBA00007316"/>
    </source>
</evidence>
<dbReference type="CDD" id="cd05387">
    <property type="entry name" value="BY-kinase"/>
    <property type="match status" value="1"/>
</dbReference>
<keyword evidence="6" id="KW-0547">Nucleotide-binding</keyword>
<evidence type="ECO:0000256" key="7">
    <source>
        <dbReference type="ARBA" id="ARBA00022777"/>
    </source>
</evidence>
<dbReference type="Gene3D" id="3.40.50.300">
    <property type="entry name" value="P-loop containing nucleotide triphosphate hydrolases"/>
    <property type="match status" value="1"/>
</dbReference>
<gene>
    <name evidence="15" type="ORF">OW157_03160</name>
</gene>
<evidence type="ECO:0000256" key="5">
    <source>
        <dbReference type="ARBA" id="ARBA00022679"/>
    </source>
</evidence>
<evidence type="ECO:0000256" key="8">
    <source>
        <dbReference type="ARBA" id="ARBA00022840"/>
    </source>
</evidence>
<keyword evidence="16" id="KW-1185">Reference proteome</keyword>
<comment type="pathway">
    <text evidence="1">Capsule biogenesis; capsule polysaccharide biosynthesis.</text>
</comment>
<accession>A0A9X3FN16</accession>
<dbReference type="InterPro" id="IPR005702">
    <property type="entry name" value="Wzc-like_C"/>
</dbReference>
<evidence type="ECO:0000259" key="14">
    <source>
        <dbReference type="Pfam" id="PF13614"/>
    </source>
</evidence>
<comment type="caution">
    <text evidence="15">The sequence shown here is derived from an EMBL/GenBank/DDBJ whole genome shotgun (WGS) entry which is preliminary data.</text>
</comment>
<keyword evidence="11" id="KW-0270">Exopolysaccharide synthesis</keyword>
<evidence type="ECO:0000313" key="15">
    <source>
        <dbReference type="EMBL" id="MCZ0725567.1"/>
    </source>
</evidence>
<keyword evidence="9" id="KW-0972">Capsule biogenesis/degradation</keyword>
<dbReference type="EMBL" id="JAPRFR010000001">
    <property type="protein sequence ID" value="MCZ0725567.1"/>
    <property type="molecule type" value="Genomic_DNA"/>
</dbReference>
<comment type="catalytic activity">
    <reaction evidence="13">
        <text>L-tyrosyl-[protein] + ATP = O-phospho-L-tyrosyl-[protein] + ADP + H(+)</text>
        <dbReference type="Rhea" id="RHEA:10596"/>
        <dbReference type="Rhea" id="RHEA-COMP:10136"/>
        <dbReference type="Rhea" id="RHEA-COMP:20101"/>
        <dbReference type="ChEBI" id="CHEBI:15378"/>
        <dbReference type="ChEBI" id="CHEBI:30616"/>
        <dbReference type="ChEBI" id="CHEBI:46858"/>
        <dbReference type="ChEBI" id="CHEBI:61978"/>
        <dbReference type="ChEBI" id="CHEBI:456216"/>
        <dbReference type="EC" id="2.7.10.2"/>
    </reaction>
</comment>
<evidence type="ECO:0000256" key="6">
    <source>
        <dbReference type="ARBA" id="ARBA00022741"/>
    </source>
</evidence>
<keyword evidence="5" id="KW-0808">Transferase</keyword>
<dbReference type="InterPro" id="IPR050445">
    <property type="entry name" value="Bact_polysacc_biosynth/exp"/>
</dbReference>
<evidence type="ECO:0000256" key="3">
    <source>
        <dbReference type="ARBA" id="ARBA00011903"/>
    </source>
</evidence>
<dbReference type="PANTHER" id="PTHR32309:SF13">
    <property type="entry name" value="FERRIC ENTEROBACTIN TRANSPORT PROTEIN FEPE"/>
    <property type="match status" value="1"/>
</dbReference>
<keyword evidence="10" id="KW-0829">Tyrosine-protein kinase</keyword>
<dbReference type="NCBIfam" id="TIGR01007">
    <property type="entry name" value="eps_fam"/>
    <property type="match status" value="1"/>
</dbReference>
<evidence type="ECO:0000256" key="9">
    <source>
        <dbReference type="ARBA" id="ARBA00022903"/>
    </source>
</evidence>
<sequence>MFFENRKQKKFDQLNAEQRLGASLITVTKPNDTVSEQFRTIRTNIQFSMVDQDFKTLMFTSSAVWEGKSTVAANVASVMADLGLRVLLVDADMRKPTVHKTFNLEGNTQGLTSLLTNRDLSLTDTIQFVQEANVYILPAGPTPPNPSELLGSNRMQEVMQELEELFDLVIFDTPPILAVTDGQIIASRVDGVIVVVREGVAEKNNVKKSKELLDVVNANVIGAVYNGADAKKTHGYGYGYGYGYSYGEGEKQ</sequence>
<keyword evidence="7 15" id="KW-0418">Kinase</keyword>